<feature type="transmembrane region" description="Helical" evidence="6">
    <location>
        <begin position="126"/>
        <end position="149"/>
    </location>
</feature>
<dbReference type="Gene3D" id="1.20.1260.100">
    <property type="entry name" value="TspO/MBR protein"/>
    <property type="match status" value="1"/>
</dbReference>
<dbReference type="PANTHER" id="PTHR10057">
    <property type="entry name" value="PERIPHERAL-TYPE BENZODIAZEPINE RECEPTOR"/>
    <property type="match status" value="1"/>
</dbReference>
<keyword evidence="8" id="KW-1185">Reference proteome</keyword>
<evidence type="ECO:0000256" key="3">
    <source>
        <dbReference type="ARBA" id="ARBA00022692"/>
    </source>
</evidence>
<dbReference type="InterPro" id="IPR038330">
    <property type="entry name" value="TspO/MBR-related_sf"/>
</dbReference>
<dbReference type="GO" id="GO:0033013">
    <property type="term" value="P:tetrapyrrole metabolic process"/>
    <property type="evidence" value="ECO:0007669"/>
    <property type="project" value="UniProtKB-ARBA"/>
</dbReference>
<keyword evidence="5 6" id="KW-0472">Membrane</keyword>
<dbReference type="GO" id="GO:0016020">
    <property type="term" value="C:membrane"/>
    <property type="evidence" value="ECO:0007669"/>
    <property type="project" value="UniProtKB-SubCell"/>
</dbReference>
<evidence type="ECO:0000313" key="8">
    <source>
        <dbReference type="Proteomes" id="UP000553706"/>
    </source>
</evidence>
<accession>A0A840VD28</accession>
<evidence type="ECO:0000256" key="1">
    <source>
        <dbReference type="ARBA" id="ARBA00004141"/>
    </source>
</evidence>
<reference evidence="7 8" key="1">
    <citation type="submission" date="2020-08" db="EMBL/GenBank/DDBJ databases">
        <title>Genomic Encyclopedia of Type Strains, Phase IV (KMG-IV): sequencing the most valuable type-strain genomes for metagenomic binning, comparative biology and taxonomic classification.</title>
        <authorList>
            <person name="Goeker M."/>
        </authorList>
    </citation>
    <scope>NUCLEOTIDE SEQUENCE [LARGE SCALE GENOMIC DNA]</scope>
    <source>
        <strain evidence="7 8">DSM 27026</strain>
    </source>
</reference>
<comment type="similarity">
    <text evidence="2">Belongs to the TspO/BZRP family.</text>
</comment>
<dbReference type="Pfam" id="PF03073">
    <property type="entry name" value="TspO_MBR"/>
    <property type="match status" value="1"/>
</dbReference>
<comment type="subcellular location">
    <subcellularLocation>
        <location evidence="1">Membrane</location>
        <topology evidence="1">Multi-pass membrane protein</topology>
    </subcellularLocation>
</comment>
<dbReference type="Proteomes" id="UP000553706">
    <property type="component" value="Unassembled WGS sequence"/>
</dbReference>
<protein>
    <submittedName>
        <fullName evidence="7">Tryptophan-rich sensory protein</fullName>
    </submittedName>
</protein>
<evidence type="ECO:0000256" key="2">
    <source>
        <dbReference type="ARBA" id="ARBA00007524"/>
    </source>
</evidence>
<dbReference type="FunFam" id="1.20.1260.100:FF:000001">
    <property type="entry name" value="translocator protein 2"/>
    <property type="match status" value="1"/>
</dbReference>
<dbReference type="RefSeq" id="WP_183266611.1">
    <property type="nucleotide sequence ID" value="NZ_JACHFJ010000008.1"/>
</dbReference>
<keyword evidence="4 6" id="KW-1133">Transmembrane helix</keyword>
<dbReference type="AlphaFoldDB" id="A0A840VD28"/>
<dbReference type="CDD" id="cd15904">
    <property type="entry name" value="TSPO_MBR"/>
    <property type="match status" value="1"/>
</dbReference>
<feature type="transmembrane region" description="Helical" evidence="6">
    <location>
        <begin position="76"/>
        <end position="94"/>
    </location>
</feature>
<dbReference type="InterPro" id="IPR004307">
    <property type="entry name" value="TspO_MBR"/>
</dbReference>
<feature type="transmembrane region" description="Helical" evidence="6">
    <location>
        <begin position="100"/>
        <end position="119"/>
    </location>
</feature>
<dbReference type="PIRSF" id="PIRSF005859">
    <property type="entry name" value="PBR"/>
    <property type="match status" value="1"/>
</dbReference>
<sequence>MNQRAALGLFILLTLGGGLVIGALALPDAWFAQLHKPAFQPPGWVFGPVWSALYVLIGIAGWRIWRLPQRGWAWKLWWLQLGLNFLWSPVFFGAHRLGLSVAVIFALLAVLLACVIAAWRQDKPAGVLLLPYLAWVSFASVLNAAIVTLN</sequence>
<feature type="transmembrane region" description="Helical" evidence="6">
    <location>
        <begin position="44"/>
        <end position="64"/>
    </location>
</feature>
<gene>
    <name evidence="7" type="ORF">HNP71_001870</name>
</gene>
<dbReference type="PANTHER" id="PTHR10057:SF0">
    <property type="entry name" value="TRANSLOCATOR PROTEIN"/>
    <property type="match status" value="1"/>
</dbReference>
<comment type="caution">
    <text evidence="7">The sequence shown here is derived from an EMBL/GenBank/DDBJ whole genome shotgun (WGS) entry which is preliminary data.</text>
</comment>
<organism evidence="7 8">
    <name type="scientific">Acidocella aromatica</name>
    <dbReference type="NCBI Taxonomy" id="1303579"/>
    <lineage>
        <taxon>Bacteria</taxon>
        <taxon>Pseudomonadati</taxon>
        <taxon>Pseudomonadota</taxon>
        <taxon>Alphaproteobacteria</taxon>
        <taxon>Acetobacterales</taxon>
        <taxon>Acidocellaceae</taxon>
        <taxon>Acidocella</taxon>
    </lineage>
</organism>
<evidence type="ECO:0000256" key="6">
    <source>
        <dbReference type="SAM" id="Phobius"/>
    </source>
</evidence>
<keyword evidence="3 6" id="KW-0812">Transmembrane</keyword>
<name>A0A840VD28_9PROT</name>
<evidence type="ECO:0000256" key="4">
    <source>
        <dbReference type="ARBA" id="ARBA00022989"/>
    </source>
</evidence>
<evidence type="ECO:0000313" key="7">
    <source>
        <dbReference type="EMBL" id="MBB5373606.1"/>
    </source>
</evidence>
<dbReference type="EMBL" id="JACHFJ010000008">
    <property type="protein sequence ID" value="MBB5373606.1"/>
    <property type="molecule type" value="Genomic_DNA"/>
</dbReference>
<proteinExistence type="inferred from homology"/>
<evidence type="ECO:0000256" key="5">
    <source>
        <dbReference type="ARBA" id="ARBA00023136"/>
    </source>
</evidence>